<comment type="caution">
    <text evidence="2">The sequence shown here is derived from an EMBL/GenBank/DDBJ whole genome shotgun (WGS) entry which is preliminary data.</text>
</comment>
<reference evidence="2" key="1">
    <citation type="submission" date="2021-04" db="EMBL/GenBank/DDBJ databases">
        <title>Genome based classification of Actinospica acidithermotolerans sp. nov., an actinobacterium isolated from an Indonesian hot spring.</title>
        <authorList>
            <person name="Kusuma A.B."/>
            <person name="Putra K.E."/>
            <person name="Nafisah S."/>
            <person name="Loh J."/>
            <person name="Nouioui I."/>
            <person name="Goodfellow M."/>
        </authorList>
    </citation>
    <scope>NUCLEOTIDE SEQUENCE</scope>
    <source>
        <strain evidence="2">DSM 45618</strain>
    </source>
</reference>
<feature type="non-terminal residue" evidence="2">
    <location>
        <position position="330"/>
    </location>
</feature>
<keyword evidence="3" id="KW-1185">Reference proteome</keyword>
<organism evidence="2 3">
    <name type="scientific">Actinocrinis puniceicyclus</name>
    <dbReference type="NCBI Taxonomy" id="977794"/>
    <lineage>
        <taxon>Bacteria</taxon>
        <taxon>Bacillati</taxon>
        <taxon>Actinomycetota</taxon>
        <taxon>Actinomycetes</taxon>
        <taxon>Catenulisporales</taxon>
        <taxon>Actinospicaceae</taxon>
        <taxon>Actinocrinis</taxon>
    </lineage>
</organism>
<evidence type="ECO:0000256" key="1">
    <source>
        <dbReference type="SAM" id="MobiDB-lite"/>
    </source>
</evidence>
<feature type="region of interest" description="Disordered" evidence="1">
    <location>
        <begin position="207"/>
        <end position="237"/>
    </location>
</feature>
<feature type="region of interest" description="Disordered" evidence="1">
    <location>
        <begin position="298"/>
        <end position="330"/>
    </location>
</feature>
<dbReference type="EMBL" id="JAGSXH010000139">
    <property type="protein sequence ID" value="MBS2966318.1"/>
    <property type="molecule type" value="Genomic_DNA"/>
</dbReference>
<protein>
    <submittedName>
        <fullName evidence="2">Uncharacterized protein</fullName>
    </submittedName>
</protein>
<name>A0A8J7WRR3_9ACTN</name>
<sequence length="330" mass="33041">MNRQGPVPTDPASASTLSVPVGYRPGGCVALVVPGISLLLAVPADEPLVAECWETIRDAAGAHGPGVRQRTQRLLDLLKGTNSQGEAIGFALVATEQGWSRVAGSGGIAVRAQPAAEAGVDPLIWSAGSGQQNWSLPSQVGAFAIGDLAGSTAAGPAPVTYPLVAGVVMAGGIAAGRLPGDGAVSGSDPAAQSQEADLRDTRRAFFPKGAGAVPRGPQVSQQGSATPAEPVGARQDAGGTRVVQSIGFAALGSAPQRASGPSATDDEAVREQARLKSAGPIQTVPIQTAPIQTAPIQTVPVTPRPSSLSAAPAPFGKKARRVSLRSASCD</sequence>
<dbReference type="AlphaFoldDB" id="A0A8J7WRR3"/>
<evidence type="ECO:0000313" key="3">
    <source>
        <dbReference type="Proteomes" id="UP000677913"/>
    </source>
</evidence>
<feature type="compositionally biased region" description="Low complexity" evidence="1">
    <location>
        <begin position="305"/>
        <end position="314"/>
    </location>
</feature>
<gene>
    <name evidence="2" type="ORF">KGA66_24950</name>
</gene>
<dbReference type="RefSeq" id="WP_211471276.1">
    <property type="nucleotide sequence ID" value="NZ_JAGSXH010000139.1"/>
</dbReference>
<accession>A0A8J7WRR3</accession>
<dbReference type="Proteomes" id="UP000677913">
    <property type="component" value="Unassembled WGS sequence"/>
</dbReference>
<proteinExistence type="predicted"/>
<evidence type="ECO:0000313" key="2">
    <source>
        <dbReference type="EMBL" id="MBS2966318.1"/>
    </source>
</evidence>